<evidence type="ECO:0008006" key="4">
    <source>
        <dbReference type="Google" id="ProtNLM"/>
    </source>
</evidence>
<protein>
    <recommendedName>
        <fullName evidence="4">Transposase</fullName>
    </recommendedName>
</protein>
<dbReference type="EMBL" id="LHYI01000021">
    <property type="protein sequence ID" value="KXB08367.1"/>
    <property type="molecule type" value="Genomic_DNA"/>
</dbReference>
<dbReference type="Proteomes" id="UP000070633">
    <property type="component" value="Unassembled WGS sequence"/>
</dbReference>
<reference evidence="2 3" key="1">
    <citation type="journal article" date="2016" name="Sci. Rep.">
        <title>Metabolic traits of an uncultured archaeal lineage -MSBL1- from brine pools of the Red Sea.</title>
        <authorList>
            <person name="Mwirichia R."/>
            <person name="Alam I."/>
            <person name="Rashid M."/>
            <person name="Vinu M."/>
            <person name="Ba-Alawi W."/>
            <person name="Anthony Kamau A."/>
            <person name="Kamanda Ngugi D."/>
            <person name="Goker M."/>
            <person name="Klenk H.P."/>
            <person name="Bajic V."/>
            <person name="Stingl U."/>
        </authorList>
    </citation>
    <scope>NUCLEOTIDE SEQUENCE [LARGE SCALE GENOMIC DNA]</scope>
    <source>
        <strain evidence="2">SCGC-AAA382M17</strain>
    </source>
</reference>
<evidence type="ECO:0000313" key="3">
    <source>
        <dbReference type="Proteomes" id="UP000070633"/>
    </source>
</evidence>
<evidence type="ECO:0000313" key="2">
    <source>
        <dbReference type="EMBL" id="KXB08367.1"/>
    </source>
</evidence>
<name>A0ABR5TJR2_9EURY</name>
<gene>
    <name evidence="2" type="ORF">AKJ55_01150</name>
</gene>
<evidence type="ECO:0000256" key="1">
    <source>
        <dbReference type="SAM" id="MobiDB-lite"/>
    </source>
</evidence>
<keyword evidence="3" id="KW-1185">Reference proteome</keyword>
<proteinExistence type="predicted"/>
<sequence>MLEKLEDVARGQRNQHEFAHSKFLEAVKRRAKREGVAVKEVNPAYTSIIGKNKYASYYHITIHQAAALAVARRGQGFSEHLRGLKTLLFKALEAGGEGESAPDRRVHSWSLWGLTRNLPSRKGASRKHPCQSPETIGVESPGTIGSTERSLGEDDSPRGKIASPGSGPPAREAAA</sequence>
<organism evidence="2 3">
    <name type="scientific">candidate division MSBL1 archaeon SCGC-AAA382M17</name>
    <dbReference type="NCBI Taxonomy" id="1698284"/>
    <lineage>
        <taxon>Archaea</taxon>
        <taxon>Methanobacteriati</taxon>
        <taxon>Methanobacteriota</taxon>
        <taxon>candidate division MSBL1</taxon>
    </lineage>
</organism>
<comment type="caution">
    <text evidence="2">The sequence shown here is derived from an EMBL/GenBank/DDBJ whole genome shotgun (WGS) entry which is preliminary data.</text>
</comment>
<accession>A0ABR5TJR2</accession>
<feature type="region of interest" description="Disordered" evidence="1">
    <location>
        <begin position="118"/>
        <end position="175"/>
    </location>
</feature>